<keyword evidence="2" id="KW-1185">Reference proteome</keyword>
<protein>
    <submittedName>
        <fullName evidence="1">Uncharacterized protein</fullName>
    </submittedName>
</protein>
<organism evidence="1 2">
    <name type="scientific">Scleroderma citrinum Foug A</name>
    <dbReference type="NCBI Taxonomy" id="1036808"/>
    <lineage>
        <taxon>Eukaryota</taxon>
        <taxon>Fungi</taxon>
        <taxon>Dikarya</taxon>
        <taxon>Basidiomycota</taxon>
        <taxon>Agaricomycotina</taxon>
        <taxon>Agaricomycetes</taxon>
        <taxon>Agaricomycetidae</taxon>
        <taxon>Boletales</taxon>
        <taxon>Sclerodermatineae</taxon>
        <taxon>Sclerodermataceae</taxon>
        <taxon>Scleroderma</taxon>
    </lineage>
</organism>
<sequence>MAIHHAHNLDGYLHSVSHTRFSIQLFSDHYSTNIICEPIHSLPITYSSSKPTRLPSCGPSISSRCQR</sequence>
<accession>A0A0C3EMI7</accession>
<name>A0A0C3EMI7_9AGAM</name>
<dbReference type="InParanoid" id="A0A0C3EMI7"/>
<evidence type="ECO:0000313" key="1">
    <source>
        <dbReference type="EMBL" id="KIM69424.1"/>
    </source>
</evidence>
<dbReference type="Proteomes" id="UP000053989">
    <property type="component" value="Unassembled WGS sequence"/>
</dbReference>
<dbReference type="EMBL" id="KN822006">
    <property type="protein sequence ID" value="KIM69424.1"/>
    <property type="molecule type" value="Genomic_DNA"/>
</dbReference>
<dbReference type="HOGENOM" id="CLU_2813916_0_0_1"/>
<evidence type="ECO:0000313" key="2">
    <source>
        <dbReference type="Proteomes" id="UP000053989"/>
    </source>
</evidence>
<reference evidence="2" key="2">
    <citation type="submission" date="2015-01" db="EMBL/GenBank/DDBJ databases">
        <title>Evolutionary Origins and Diversification of the Mycorrhizal Mutualists.</title>
        <authorList>
            <consortium name="DOE Joint Genome Institute"/>
            <consortium name="Mycorrhizal Genomics Consortium"/>
            <person name="Kohler A."/>
            <person name="Kuo A."/>
            <person name="Nagy L.G."/>
            <person name="Floudas D."/>
            <person name="Copeland A."/>
            <person name="Barry K.W."/>
            <person name="Cichocki N."/>
            <person name="Veneault-Fourrey C."/>
            <person name="LaButti K."/>
            <person name="Lindquist E.A."/>
            <person name="Lipzen A."/>
            <person name="Lundell T."/>
            <person name="Morin E."/>
            <person name="Murat C."/>
            <person name="Riley R."/>
            <person name="Ohm R."/>
            <person name="Sun H."/>
            <person name="Tunlid A."/>
            <person name="Henrissat B."/>
            <person name="Grigoriev I.V."/>
            <person name="Hibbett D.S."/>
            <person name="Martin F."/>
        </authorList>
    </citation>
    <scope>NUCLEOTIDE SEQUENCE [LARGE SCALE GENOMIC DNA]</scope>
    <source>
        <strain evidence="2">Foug A</strain>
    </source>
</reference>
<gene>
    <name evidence="1" type="ORF">SCLCIDRAFT_701310</name>
</gene>
<dbReference type="AlphaFoldDB" id="A0A0C3EMI7"/>
<reference evidence="1 2" key="1">
    <citation type="submission" date="2014-04" db="EMBL/GenBank/DDBJ databases">
        <authorList>
            <consortium name="DOE Joint Genome Institute"/>
            <person name="Kuo A."/>
            <person name="Kohler A."/>
            <person name="Nagy L.G."/>
            <person name="Floudas D."/>
            <person name="Copeland A."/>
            <person name="Barry K.W."/>
            <person name="Cichocki N."/>
            <person name="Veneault-Fourrey C."/>
            <person name="LaButti K."/>
            <person name="Lindquist E.A."/>
            <person name="Lipzen A."/>
            <person name="Lundell T."/>
            <person name="Morin E."/>
            <person name="Murat C."/>
            <person name="Sun H."/>
            <person name="Tunlid A."/>
            <person name="Henrissat B."/>
            <person name="Grigoriev I.V."/>
            <person name="Hibbett D.S."/>
            <person name="Martin F."/>
            <person name="Nordberg H.P."/>
            <person name="Cantor M.N."/>
            <person name="Hua S.X."/>
        </authorList>
    </citation>
    <scope>NUCLEOTIDE SEQUENCE [LARGE SCALE GENOMIC DNA]</scope>
    <source>
        <strain evidence="1 2">Foug A</strain>
    </source>
</reference>
<proteinExistence type="predicted"/>